<dbReference type="eggNOG" id="ENOG50348FB">
    <property type="taxonomic scope" value="Bacteria"/>
</dbReference>
<reference evidence="3" key="1">
    <citation type="journal article" date="2013" name="Stand. Genomic Sci.">
        <title>Complete genome sequence of the halophilic bacterium Spirochaeta africana type strain (Z-7692(T)) from the alkaline Lake Magadi in the East African Rift.</title>
        <authorList>
            <person name="Liolos K."/>
            <person name="Abt B."/>
            <person name="Scheuner C."/>
            <person name="Teshima H."/>
            <person name="Held B."/>
            <person name="Lapidus A."/>
            <person name="Nolan M."/>
            <person name="Lucas S."/>
            <person name="Deshpande S."/>
            <person name="Cheng J.F."/>
            <person name="Tapia R."/>
            <person name="Goodwin L.A."/>
            <person name="Pitluck S."/>
            <person name="Pagani I."/>
            <person name="Ivanova N."/>
            <person name="Mavromatis K."/>
            <person name="Mikhailova N."/>
            <person name="Huntemann M."/>
            <person name="Pati A."/>
            <person name="Chen A."/>
            <person name="Palaniappan K."/>
            <person name="Land M."/>
            <person name="Rohde M."/>
            <person name="Tindall B.J."/>
            <person name="Detter J.C."/>
            <person name="Goker M."/>
            <person name="Bristow J."/>
            <person name="Eisen J.A."/>
            <person name="Markowitz V."/>
            <person name="Hugenholtz P."/>
            <person name="Woyke T."/>
            <person name="Klenk H.P."/>
            <person name="Kyrpides N.C."/>
        </authorList>
    </citation>
    <scope>NUCLEOTIDE SEQUENCE</scope>
    <source>
        <strain evidence="3">ATCC 700263 / DSM 8902 / Z-7692</strain>
    </source>
</reference>
<keyword evidence="1" id="KW-0812">Transmembrane</keyword>
<sequence>MSESNTSTMYHLYRRDGSSVLLHPFHTDEEILRIAGNQTISGFYGREPQVEAITALRSRLYQRVDAAVGRHVRERLFIPKFLAAAGVFLLSFFFLSLVILTPIPVLDELLISSAAAVAAYIGLGRLQNASERASQLRIRLRGAIDAVHFSHDPCVEIAERLLADIESLPDERLLQELPRLQQQIPEECRETELAGHIRARLPDVHRLESMLQALRNPSPGVQEVLHQKLLRQKVDIPLLMLALALEPVSAVAQGFE</sequence>
<dbReference type="HOGENOM" id="CLU_092804_0_0_12"/>
<evidence type="ECO:0000313" key="2">
    <source>
        <dbReference type="EMBL" id="AFG37747.1"/>
    </source>
</evidence>
<organism evidence="2 3">
    <name type="scientific">Spirochaeta africana (strain ATCC 700263 / DSM 8902 / Z-7692)</name>
    <dbReference type="NCBI Taxonomy" id="889378"/>
    <lineage>
        <taxon>Bacteria</taxon>
        <taxon>Pseudomonadati</taxon>
        <taxon>Spirochaetota</taxon>
        <taxon>Spirochaetia</taxon>
        <taxon>Spirochaetales</taxon>
        <taxon>Spirochaetaceae</taxon>
        <taxon>Spirochaeta</taxon>
    </lineage>
</organism>
<dbReference type="AlphaFoldDB" id="H9UJQ4"/>
<gene>
    <name evidence="2" type="ordered locus">Spiaf_1690</name>
</gene>
<evidence type="ECO:0000256" key="1">
    <source>
        <dbReference type="SAM" id="Phobius"/>
    </source>
</evidence>
<dbReference type="Proteomes" id="UP000007383">
    <property type="component" value="Chromosome"/>
</dbReference>
<dbReference type="PATRIC" id="fig|889378.3.peg.1676"/>
<dbReference type="STRING" id="889378.Spiaf_1690"/>
<dbReference type="KEGG" id="sfc:Spiaf_1690"/>
<dbReference type="EMBL" id="CP003282">
    <property type="protein sequence ID" value="AFG37747.1"/>
    <property type="molecule type" value="Genomic_DNA"/>
</dbReference>
<feature type="transmembrane region" description="Helical" evidence="1">
    <location>
        <begin position="81"/>
        <end position="103"/>
    </location>
</feature>
<proteinExistence type="predicted"/>
<dbReference type="OrthoDB" id="371309at2"/>
<dbReference type="RefSeq" id="WP_014455730.1">
    <property type="nucleotide sequence ID" value="NC_017098.1"/>
</dbReference>
<keyword evidence="1" id="KW-1133">Transmembrane helix</keyword>
<accession>H9UJQ4</accession>
<protein>
    <submittedName>
        <fullName evidence="2">Uncharacterized protein</fullName>
    </submittedName>
</protein>
<evidence type="ECO:0000313" key="3">
    <source>
        <dbReference type="Proteomes" id="UP000007383"/>
    </source>
</evidence>
<keyword evidence="1" id="KW-0472">Membrane</keyword>
<name>H9UJQ4_SPIAZ</name>
<keyword evidence="3" id="KW-1185">Reference proteome</keyword>